<evidence type="ECO:0000313" key="8">
    <source>
        <dbReference type="Proteomes" id="UP000183918"/>
    </source>
</evidence>
<dbReference type="PANTHER" id="PTHR34984">
    <property type="entry name" value="CARBON STORAGE REGULATOR"/>
    <property type="match status" value="1"/>
</dbReference>
<dbReference type="GO" id="GO:0005829">
    <property type="term" value="C:cytosol"/>
    <property type="evidence" value="ECO:0007669"/>
    <property type="project" value="TreeGrafter"/>
</dbReference>
<dbReference type="STRING" id="1122142.SAMN02910414_00559"/>
<dbReference type="HAMAP" id="MF_00167">
    <property type="entry name" value="CsrA"/>
    <property type="match status" value="1"/>
</dbReference>
<gene>
    <name evidence="6" type="primary">csrA</name>
    <name evidence="7" type="ORF">SAMN02910414_00559</name>
</gene>
<evidence type="ECO:0000256" key="2">
    <source>
        <dbReference type="ARBA" id="ARBA00022491"/>
    </source>
</evidence>
<dbReference type="AlphaFoldDB" id="A0A1H3GFI1"/>
<evidence type="ECO:0000256" key="4">
    <source>
        <dbReference type="ARBA" id="ARBA00022845"/>
    </source>
</evidence>
<evidence type="ECO:0000256" key="3">
    <source>
        <dbReference type="ARBA" id="ARBA00022795"/>
    </source>
</evidence>
<evidence type="ECO:0000256" key="5">
    <source>
        <dbReference type="ARBA" id="ARBA00022884"/>
    </source>
</evidence>
<dbReference type="EMBL" id="FNPG01000006">
    <property type="protein sequence ID" value="SDY02031.1"/>
    <property type="molecule type" value="Genomic_DNA"/>
</dbReference>
<dbReference type="GO" id="GO:0044781">
    <property type="term" value="P:bacterial-type flagellum organization"/>
    <property type="evidence" value="ECO:0007669"/>
    <property type="project" value="UniProtKB-KW"/>
</dbReference>
<evidence type="ECO:0000256" key="6">
    <source>
        <dbReference type="HAMAP-Rule" id="MF_00167"/>
    </source>
</evidence>
<dbReference type="GO" id="GO:1902208">
    <property type="term" value="P:regulation of bacterial-type flagellum assembly"/>
    <property type="evidence" value="ECO:0007669"/>
    <property type="project" value="UniProtKB-UniRule"/>
</dbReference>
<comment type="subcellular location">
    <subcellularLocation>
        <location evidence="6">Cytoplasm</location>
    </subcellularLocation>
</comment>
<dbReference type="RefSeq" id="WP_074715976.1">
    <property type="nucleotide sequence ID" value="NZ_FNPG01000006.1"/>
</dbReference>
<dbReference type="NCBIfam" id="TIGR00202">
    <property type="entry name" value="csrA"/>
    <property type="match status" value="1"/>
</dbReference>
<keyword evidence="4 6" id="KW-0810">Translation regulation</keyword>
<dbReference type="OrthoDB" id="9809061at2"/>
<evidence type="ECO:0000313" key="7">
    <source>
        <dbReference type="EMBL" id="SDY02031.1"/>
    </source>
</evidence>
<dbReference type="NCBIfam" id="NF002469">
    <property type="entry name" value="PRK01712.1"/>
    <property type="match status" value="1"/>
</dbReference>
<dbReference type="GO" id="GO:0006402">
    <property type="term" value="P:mRNA catabolic process"/>
    <property type="evidence" value="ECO:0007669"/>
    <property type="project" value="InterPro"/>
</dbReference>
<comment type="subunit">
    <text evidence="6">Homodimer; the beta-strands of each monomer intercalate to form a hydrophobic core, while the alpha-helices form wings that extend away from the core.</text>
</comment>
<organism evidence="7 8">
    <name type="scientific">Lachnobacterium bovis DSM 14045</name>
    <dbReference type="NCBI Taxonomy" id="1122142"/>
    <lineage>
        <taxon>Bacteria</taxon>
        <taxon>Bacillati</taxon>
        <taxon>Bacillota</taxon>
        <taxon>Clostridia</taxon>
        <taxon>Lachnospirales</taxon>
        <taxon>Lachnospiraceae</taxon>
        <taxon>Lachnobacterium</taxon>
    </lineage>
</organism>
<keyword evidence="2 6" id="KW-0678">Repressor</keyword>
<dbReference type="PANTHER" id="PTHR34984:SF1">
    <property type="entry name" value="CARBON STORAGE REGULATOR"/>
    <property type="match status" value="1"/>
</dbReference>
<sequence>MLALTRKKGESLVINNNIVVTILEVRGDQVKVGITAPKEVPIYREEVYVQIKEENKAAVDAEGMKALQSLIERKSTKKVEEK</sequence>
<dbReference type="Pfam" id="PF02599">
    <property type="entry name" value="CsrA"/>
    <property type="match status" value="1"/>
</dbReference>
<name>A0A1H3GFI1_9FIRM</name>
<dbReference type="SUPFAM" id="SSF117130">
    <property type="entry name" value="CsrA-like"/>
    <property type="match status" value="1"/>
</dbReference>
<keyword evidence="3 6" id="KW-1005">Bacterial flagellum biogenesis</keyword>
<comment type="similarity">
    <text evidence="6">Belongs to the CsrA/RsmA family.</text>
</comment>
<dbReference type="InterPro" id="IPR036107">
    <property type="entry name" value="CsrA_sf"/>
</dbReference>
<dbReference type="GO" id="GO:0045947">
    <property type="term" value="P:negative regulation of translational initiation"/>
    <property type="evidence" value="ECO:0007669"/>
    <property type="project" value="UniProtKB-UniRule"/>
</dbReference>
<accession>A0A1H3GFI1</accession>
<dbReference type="GO" id="GO:0006109">
    <property type="term" value="P:regulation of carbohydrate metabolic process"/>
    <property type="evidence" value="ECO:0007669"/>
    <property type="project" value="InterPro"/>
</dbReference>
<dbReference type="Proteomes" id="UP000183918">
    <property type="component" value="Unassembled WGS sequence"/>
</dbReference>
<dbReference type="GO" id="GO:0048027">
    <property type="term" value="F:mRNA 5'-UTR binding"/>
    <property type="evidence" value="ECO:0007669"/>
    <property type="project" value="UniProtKB-UniRule"/>
</dbReference>
<reference evidence="7 8" key="1">
    <citation type="submission" date="2016-10" db="EMBL/GenBank/DDBJ databases">
        <authorList>
            <person name="de Groot N.N."/>
        </authorList>
    </citation>
    <scope>NUCLEOTIDE SEQUENCE [LARGE SCALE GENOMIC DNA]</scope>
    <source>
        <strain evidence="7 8">DSM 14045</strain>
    </source>
</reference>
<evidence type="ECO:0000256" key="1">
    <source>
        <dbReference type="ARBA" id="ARBA00022490"/>
    </source>
</evidence>
<comment type="function">
    <text evidence="6">A translational regulator that binds mRNA to regulate translation initiation and/or mRNA stability. Usually binds in the 5'-UTR at or near the Shine-Dalgarno sequence preventing ribosome-binding, thus repressing translation. Its main target seems to be the major flagellin gene, while its function is anatagonized by FliW.</text>
</comment>
<dbReference type="InterPro" id="IPR003751">
    <property type="entry name" value="CsrA"/>
</dbReference>
<keyword evidence="1 6" id="KW-0963">Cytoplasm</keyword>
<keyword evidence="5 6" id="KW-0694">RNA-binding</keyword>
<dbReference type="FunFam" id="2.60.40.4380:FF:000002">
    <property type="entry name" value="Translational regulator CsrA"/>
    <property type="match status" value="1"/>
</dbReference>
<keyword evidence="8" id="KW-1185">Reference proteome</keyword>
<dbReference type="Gene3D" id="2.60.40.4380">
    <property type="entry name" value="Translational regulator CsrA"/>
    <property type="match status" value="1"/>
</dbReference>
<protein>
    <recommendedName>
        <fullName evidence="6">Translational regulator CsrA</fullName>
    </recommendedName>
</protein>
<proteinExistence type="inferred from homology"/>